<dbReference type="GO" id="GO:0005886">
    <property type="term" value="C:plasma membrane"/>
    <property type="evidence" value="ECO:0007669"/>
    <property type="project" value="TreeGrafter"/>
</dbReference>
<comment type="similarity">
    <text evidence="13">Belongs to the LpxK family.</text>
</comment>
<dbReference type="HAMAP" id="MF_00409">
    <property type="entry name" value="LpxK"/>
    <property type="match status" value="1"/>
</dbReference>
<gene>
    <name evidence="13 14" type="primary">lpxK</name>
    <name evidence="14" type="ORF">NBRC110019_11130</name>
</gene>
<keyword evidence="5 13" id="KW-0444">Lipid biosynthesis</keyword>
<keyword evidence="6 13" id="KW-0441">Lipid A biosynthesis</keyword>
<evidence type="ECO:0000256" key="7">
    <source>
        <dbReference type="ARBA" id="ARBA00022679"/>
    </source>
</evidence>
<reference evidence="14" key="1">
    <citation type="submission" date="2022-07" db="EMBL/GenBank/DDBJ databases">
        <title>Taxonomy of Novel Oxalotrophic and Methylotrophic Bacteria.</title>
        <authorList>
            <person name="Sahin N."/>
            <person name="Tani A."/>
        </authorList>
    </citation>
    <scope>NUCLEOTIDE SEQUENCE</scope>
    <source>
        <strain evidence="14">AM327</strain>
    </source>
</reference>
<keyword evidence="10 13" id="KW-0067">ATP-binding</keyword>
<evidence type="ECO:0000256" key="2">
    <source>
        <dbReference type="ARBA" id="ARBA00004870"/>
    </source>
</evidence>
<evidence type="ECO:0000256" key="11">
    <source>
        <dbReference type="ARBA" id="ARBA00023098"/>
    </source>
</evidence>
<keyword evidence="8 13" id="KW-0547">Nucleotide-binding</keyword>
<dbReference type="AlphaFoldDB" id="A0A9W6B3X6"/>
<dbReference type="InterPro" id="IPR003758">
    <property type="entry name" value="LpxK"/>
</dbReference>
<comment type="function">
    <text evidence="1 13">Transfers the gamma-phosphate of ATP to the 4'-position of a tetraacyldisaccharide 1-phosphate intermediate (termed DS-1-P) to form tetraacyldisaccharide 1,4'-bis-phosphate (lipid IVA).</text>
</comment>
<evidence type="ECO:0000256" key="3">
    <source>
        <dbReference type="ARBA" id="ARBA00012071"/>
    </source>
</evidence>
<evidence type="ECO:0000256" key="8">
    <source>
        <dbReference type="ARBA" id="ARBA00022741"/>
    </source>
</evidence>
<evidence type="ECO:0000256" key="9">
    <source>
        <dbReference type="ARBA" id="ARBA00022777"/>
    </source>
</evidence>
<evidence type="ECO:0000256" key="4">
    <source>
        <dbReference type="ARBA" id="ARBA00016436"/>
    </source>
</evidence>
<evidence type="ECO:0000256" key="13">
    <source>
        <dbReference type="HAMAP-Rule" id="MF_00409"/>
    </source>
</evidence>
<evidence type="ECO:0000256" key="5">
    <source>
        <dbReference type="ARBA" id="ARBA00022516"/>
    </source>
</evidence>
<dbReference type="EC" id="2.7.1.130" evidence="3 13"/>
<dbReference type="SUPFAM" id="SSF52540">
    <property type="entry name" value="P-loop containing nucleoside triphosphate hydrolases"/>
    <property type="match status" value="1"/>
</dbReference>
<dbReference type="InterPro" id="IPR027417">
    <property type="entry name" value="P-loop_NTPase"/>
</dbReference>
<protein>
    <recommendedName>
        <fullName evidence="4 13">Tetraacyldisaccharide 4'-kinase</fullName>
        <ecNumber evidence="3 13">2.7.1.130</ecNumber>
    </recommendedName>
    <alternativeName>
        <fullName evidence="12 13">Lipid A 4'-kinase</fullName>
    </alternativeName>
</protein>
<evidence type="ECO:0000313" key="14">
    <source>
        <dbReference type="EMBL" id="GLB52074.1"/>
    </source>
</evidence>
<dbReference type="EMBL" id="BRVP01000006">
    <property type="protein sequence ID" value="GLB52074.1"/>
    <property type="molecule type" value="Genomic_DNA"/>
</dbReference>
<name>A0A9W6B3X6_9FLAO</name>
<dbReference type="GO" id="GO:0009029">
    <property type="term" value="F:lipid-A 4'-kinase activity"/>
    <property type="evidence" value="ECO:0007669"/>
    <property type="project" value="UniProtKB-UniRule"/>
</dbReference>
<dbReference type="Proteomes" id="UP001143545">
    <property type="component" value="Unassembled WGS sequence"/>
</dbReference>
<sequence>MFYDKGVFQSKSYNFPIIAIGNISVGGTGKTPMTAYVIKQFIKERTVGVLSRGYKRQSEGFVLADEHTTAAIIGDEPFQLYSDFPEATVAVDANRQNGIATLEKLGVLPEVLLLDDAFQHRKVKAGFYMLLTTYNQLYVDDFMLPTGNLRDTKNQVKRADCIVVTKCPDDFSEEKKQQVLKKLATVKPVYFSKIGYSNTVYKVKEQLELEDLKERSFTLVTGIAKPAYLVAYLKNAGLHFEHLSYSDHHNFTDQEVQTLRSKELIITTQKDYVRLQDKLDNIFYLPIETLFIDGEQAFVFQLHDFVSKWDN</sequence>
<evidence type="ECO:0000256" key="1">
    <source>
        <dbReference type="ARBA" id="ARBA00002274"/>
    </source>
</evidence>
<evidence type="ECO:0000256" key="12">
    <source>
        <dbReference type="ARBA" id="ARBA00029757"/>
    </source>
</evidence>
<proteinExistence type="inferred from homology"/>
<dbReference type="Pfam" id="PF02606">
    <property type="entry name" value="LpxK"/>
    <property type="match status" value="1"/>
</dbReference>
<keyword evidence="9 13" id="KW-0418">Kinase</keyword>
<comment type="catalytic activity">
    <reaction evidence="13">
        <text>a lipid A disaccharide + ATP = a lipid IVA + ADP + H(+)</text>
        <dbReference type="Rhea" id="RHEA:67840"/>
        <dbReference type="ChEBI" id="CHEBI:15378"/>
        <dbReference type="ChEBI" id="CHEBI:30616"/>
        <dbReference type="ChEBI" id="CHEBI:176343"/>
        <dbReference type="ChEBI" id="CHEBI:176425"/>
        <dbReference type="ChEBI" id="CHEBI:456216"/>
        <dbReference type="EC" id="2.7.1.130"/>
    </reaction>
</comment>
<comment type="caution">
    <text evidence="14">The sequence shown here is derived from an EMBL/GenBank/DDBJ whole genome shotgun (WGS) entry which is preliminary data.</text>
</comment>
<evidence type="ECO:0000256" key="10">
    <source>
        <dbReference type="ARBA" id="ARBA00022840"/>
    </source>
</evidence>
<dbReference type="GO" id="GO:0005524">
    <property type="term" value="F:ATP binding"/>
    <property type="evidence" value="ECO:0007669"/>
    <property type="project" value="UniProtKB-UniRule"/>
</dbReference>
<organism evidence="14 15">
    <name type="scientific">Neptunitalea chrysea</name>
    <dbReference type="NCBI Taxonomy" id="1647581"/>
    <lineage>
        <taxon>Bacteria</taxon>
        <taxon>Pseudomonadati</taxon>
        <taxon>Bacteroidota</taxon>
        <taxon>Flavobacteriia</taxon>
        <taxon>Flavobacteriales</taxon>
        <taxon>Flavobacteriaceae</taxon>
        <taxon>Neptunitalea</taxon>
    </lineage>
</organism>
<accession>A0A9W6B3X6</accession>
<keyword evidence="7 13" id="KW-0808">Transferase</keyword>
<comment type="pathway">
    <text evidence="2 13">Glycolipid biosynthesis; lipid IV(A) biosynthesis; lipid IV(A) from (3R)-3-hydroxytetradecanoyl-[acyl-carrier-protein] and UDP-N-acetyl-alpha-D-glucosamine: step 6/6.</text>
</comment>
<keyword evidence="11 13" id="KW-0443">Lipid metabolism</keyword>
<keyword evidence="15" id="KW-1185">Reference proteome</keyword>
<evidence type="ECO:0000256" key="6">
    <source>
        <dbReference type="ARBA" id="ARBA00022556"/>
    </source>
</evidence>
<dbReference type="NCBIfam" id="TIGR00682">
    <property type="entry name" value="lpxK"/>
    <property type="match status" value="1"/>
</dbReference>
<dbReference type="GO" id="GO:0009245">
    <property type="term" value="P:lipid A biosynthetic process"/>
    <property type="evidence" value="ECO:0007669"/>
    <property type="project" value="UniProtKB-UniRule"/>
</dbReference>
<dbReference type="PANTHER" id="PTHR42724:SF1">
    <property type="entry name" value="TETRAACYLDISACCHARIDE 4'-KINASE, MITOCHONDRIAL-RELATED"/>
    <property type="match status" value="1"/>
</dbReference>
<evidence type="ECO:0000313" key="15">
    <source>
        <dbReference type="Proteomes" id="UP001143545"/>
    </source>
</evidence>
<feature type="binding site" evidence="13">
    <location>
        <begin position="24"/>
        <end position="31"/>
    </location>
    <ligand>
        <name>ATP</name>
        <dbReference type="ChEBI" id="CHEBI:30616"/>
    </ligand>
</feature>
<dbReference type="PANTHER" id="PTHR42724">
    <property type="entry name" value="TETRAACYLDISACCHARIDE 4'-KINASE"/>
    <property type="match status" value="1"/>
</dbReference>